<dbReference type="RefSeq" id="WP_375517856.1">
    <property type="nucleotide sequence ID" value="NZ_JBHILI010000006.1"/>
</dbReference>
<dbReference type="Proteomes" id="UP001580391">
    <property type="component" value="Unassembled WGS sequence"/>
</dbReference>
<name>A0ABV5BU94_9LEPT</name>
<proteinExistence type="predicted"/>
<evidence type="ECO:0000313" key="2">
    <source>
        <dbReference type="Proteomes" id="UP001580391"/>
    </source>
</evidence>
<sequence length="149" mass="17603">MQNRFLIFRKQVPTFLISIIILHCAEPLIVTRNFDSLAYHYACTDILTNKDLMLFCERSFPSENLRILQVYESWLNEQSPYVVELEQVCKSDSANYEKTKDLIAKDFAKIREILLNDRNEILKLCKALKETMSESHRNDSKETLRILLR</sequence>
<gene>
    <name evidence="1" type="ORF">ACE5IX_19705</name>
</gene>
<reference evidence="1 2" key="1">
    <citation type="submission" date="2024-09" db="EMBL/GenBank/DDBJ databases">
        <title>Taxonomic and Genotyping Characterization of Leptospira Strains isolated from Multiple Sources in Colombia highlights the importance of intermediate species.</title>
        <authorList>
            <person name="Torres Higuera L."/>
            <person name="Rojas Tapias D."/>
            <person name="Jimenez Velasquez S."/>
            <person name="Renjifo Ibanez C."/>
        </authorList>
    </citation>
    <scope>NUCLEOTIDE SEQUENCE [LARGE SCALE GENOMIC DNA]</scope>
    <source>
        <strain evidence="1 2">Lep080</strain>
    </source>
</reference>
<comment type="caution">
    <text evidence="1">The sequence shown here is derived from an EMBL/GenBank/DDBJ whole genome shotgun (WGS) entry which is preliminary data.</text>
</comment>
<protein>
    <submittedName>
        <fullName evidence="1">Uncharacterized protein</fullName>
    </submittedName>
</protein>
<evidence type="ECO:0000313" key="1">
    <source>
        <dbReference type="EMBL" id="MFB5738745.1"/>
    </source>
</evidence>
<dbReference type="EMBL" id="JBHILJ010000032">
    <property type="protein sequence ID" value="MFB5738745.1"/>
    <property type="molecule type" value="Genomic_DNA"/>
</dbReference>
<keyword evidence="2" id="KW-1185">Reference proteome</keyword>
<organism evidence="1 2">
    <name type="scientific">Leptospira wolffii</name>
    <dbReference type="NCBI Taxonomy" id="409998"/>
    <lineage>
        <taxon>Bacteria</taxon>
        <taxon>Pseudomonadati</taxon>
        <taxon>Spirochaetota</taxon>
        <taxon>Spirochaetia</taxon>
        <taxon>Leptospirales</taxon>
        <taxon>Leptospiraceae</taxon>
        <taxon>Leptospira</taxon>
    </lineage>
</organism>
<accession>A0ABV5BU94</accession>